<feature type="domain" description="Microcystin LR degradation protein MlrC N-terminal" evidence="1">
    <location>
        <begin position="5"/>
        <end position="146"/>
    </location>
</feature>
<evidence type="ECO:0000313" key="2">
    <source>
        <dbReference type="EMBL" id="ETX04255.1"/>
    </source>
</evidence>
<sequence length="159" mass="17328">MRQLLDEAGPLDGIYVSNHGAMIATEDTDPDGELYALARETVGPHHPVVATVDLHANISVRMANSADAIVSYRTNPHVDQAERAAEAAQLMRRLLAGERFDKSFIRLPIAAPPVTLLTAHGAYADMITEGQRHIEPDIPLVSVVAGLRLRMCPRPACRF</sequence>
<gene>
    <name evidence="2" type="ORF">ETSY2_29855</name>
</gene>
<accession>W4M231</accession>
<reference evidence="2 3" key="1">
    <citation type="journal article" date="2014" name="Nature">
        <title>An environmental bacterial taxon with a large and distinct metabolic repertoire.</title>
        <authorList>
            <person name="Wilson M.C."/>
            <person name="Mori T."/>
            <person name="Ruckert C."/>
            <person name="Uria A.R."/>
            <person name="Helf M.J."/>
            <person name="Takada K."/>
            <person name="Gernert C."/>
            <person name="Steffens U.A."/>
            <person name="Heycke N."/>
            <person name="Schmitt S."/>
            <person name="Rinke C."/>
            <person name="Helfrich E.J."/>
            <person name="Brachmann A.O."/>
            <person name="Gurgui C."/>
            <person name="Wakimoto T."/>
            <person name="Kracht M."/>
            <person name="Crusemann M."/>
            <person name="Hentschel U."/>
            <person name="Abe I."/>
            <person name="Matsunaga S."/>
            <person name="Kalinowski J."/>
            <person name="Takeyama H."/>
            <person name="Piel J."/>
        </authorList>
    </citation>
    <scope>NUCLEOTIDE SEQUENCE [LARGE SCALE GENOMIC DNA]</scope>
    <source>
        <strain evidence="3">TSY2</strain>
    </source>
</reference>
<evidence type="ECO:0000313" key="3">
    <source>
        <dbReference type="Proteomes" id="UP000019140"/>
    </source>
</evidence>
<dbReference type="EMBL" id="AZHX01001263">
    <property type="protein sequence ID" value="ETX04255.1"/>
    <property type="molecule type" value="Genomic_DNA"/>
</dbReference>
<dbReference type="Proteomes" id="UP000019140">
    <property type="component" value="Unassembled WGS sequence"/>
</dbReference>
<dbReference type="AlphaFoldDB" id="W4M231"/>
<name>W4M231_9BACT</name>
<dbReference type="HOGENOM" id="CLU_1657613_0_0_7"/>
<proteinExistence type="predicted"/>
<evidence type="ECO:0000259" key="1">
    <source>
        <dbReference type="Pfam" id="PF07364"/>
    </source>
</evidence>
<protein>
    <recommendedName>
        <fullName evidence="1">Microcystin LR degradation protein MlrC N-terminal domain-containing protein</fullName>
    </recommendedName>
</protein>
<comment type="caution">
    <text evidence="2">The sequence shown here is derived from an EMBL/GenBank/DDBJ whole genome shotgun (WGS) entry which is preliminary data.</text>
</comment>
<dbReference type="InterPro" id="IPR015995">
    <property type="entry name" value="MlrC_N"/>
</dbReference>
<organism evidence="2 3">
    <name type="scientific">Candidatus Entotheonella gemina</name>
    <dbReference type="NCBI Taxonomy" id="1429439"/>
    <lineage>
        <taxon>Bacteria</taxon>
        <taxon>Pseudomonadati</taxon>
        <taxon>Nitrospinota/Tectimicrobiota group</taxon>
        <taxon>Candidatus Tectimicrobiota</taxon>
        <taxon>Candidatus Entotheonellia</taxon>
        <taxon>Candidatus Entotheonellales</taxon>
        <taxon>Candidatus Entotheonellaceae</taxon>
        <taxon>Candidatus Entotheonella</taxon>
    </lineage>
</organism>
<dbReference type="Pfam" id="PF07364">
    <property type="entry name" value="DUF1485"/>
    <property type="match status" value="1"/>
</dbReference>
<keyword evidence="3" id="KW-1185">Reference proteome</keyword>